<evidence type="ECO:0000259" key="2">
    <source>
        <dbReference type="Pfam" id="PF00501"/>
    </source>
</evidence>
<sequence>MTPAQIALPDAPPELLSKSSLQNTEHDERFPEDIAVWTVDALVRHRARLNPHATIVSYPSSGVDFVDYSMQQLGVFAYRVARHYQTFIPNRTTSSIPPTTVAIFGPSSFNYLVTMLVLTKLGHTVLFLSTRLSQVAIESLIETTGATYLLADTRFLELATNVSNNIPSLHIGSIAGMGVFDFPVEVHADTRMDYHLDPAVEVNNNIYIIHSSGSTGLPKPIYQPQRSAIVNYSSSMDMKEFITLPIYHNHGICNFFRAIYSGKSILI</sequence>
<accession>A0A7U2F598</accession>
<organism evidence="3 4">
    <name type="scientific">Phaeosphaeria nodorum (strain SN15 / ATCC MYA-4574 / FGSC 10173)</name>
    <name type="common">Glume blotch fungus</name>
    <name type="synonym">Parastagonospora nodorum</name>
    <dbReference type="NCBI Taxonomy" id="321614"/>
    <lineage>
        <taxon>Eukaryota</taxon>
        <taxon>Fungi</taxon>
        <taxon>Dikarya</taxon>
        <taxon>Ascomycota</taxon>
        <taxon>Pezizomycotina</taxon>
        <taxon>Dothideomycetes</taxon>
        <taxon>Pleosporomycetidae</taxon>
        <taxon>Pleosporales</taxon>
        <taxon>Pleosporineae</taxon>
        <taxon>Phaeosphaeriaceae</taxon>
        <taxon>Parastagonospora</taxon>
    </lineage>
</organism>
<dbReference type="InterPro" id="IPR020845">
    <property type="entry name" value="AMP-binding_CS"/>
</dbReference>
<dbReference type="PANTHER" id="PTHR43201">
    <property type="entry name" value="ACYL-COA SYNTHETASE"/>
    <property type="match status" value="1"/>
</dbReference>
<dbReference type="PROSITE" id="PS00455">
    <property type="entry name" value="AMP_BINDING"/>
    <property type="match status" value="1"/>
</dbReference>
<comment type="similarity">
    <text evidence="1">Belongs to the ATP-dependent AMP-binding enzyme family.</text>
</comment>
<dbReference type="OMA" id="TPNFHAT"/>
<evidence type="ECO:0000313" key="3">
    <source>
        <dbReference type="EMBL" id="QRC98736.1"/>
    </source>
</evidence>
<evidence type="ECO:0000256" key="1">
    <source>
        <dbReference type="ARBA" id="ARBA00006432"/>
    </source>
</evidence>
<dbReference type="Gene3D" id="3.40.50.12780">
    <property type="entry name" value="N-terminal domain of ligase-like"/>
    <property type="match status" value="1"/>
</dbReference>
<gene>
    <name evidence="3" type="ORF">JI435_436120</name>
</gene>
<dbReference type="AlphaFoldDB" id="A0A7U2F598"/>
<evidence type="ECO:0000313" key="4">
    <source>
        <dbReference type="Proteomes" id="UP000663193"/>
    </source>
</evidence>
<dbReference type="VEuPathDB" id="FungiDB:JI435_436120"/>
<reference evidence="4" key="1">
    <citation type="journal article" date="2021" name="BMC Genomics">
        <title>Chromosome-level genome assembly and manually-curated proteome of model necrotroph Parastagonospora nodorum Sn15 reveals a genome-wide trove of candidate effector homologs, and redundancy of virulence-related functions within an accessory chromosome.</title>
        <authorList>
            <person name="Bertazzoni S."/>
            <person name="Jones D.A.B."/>
            <person name="Phan H.T."/>
            <person name="Tan K.-C."/>
            <person name="Hane J.K."/>
        </authorList>
    </citation>
    <scope>NUCLEOTIDE SEQUENCE [LARGE SCALE GENOMIC DNA]</scope>
    <source>
        <strain evidence="4">SN15 / ATCC MYA-4574 / FGSC 10173)</strain>
    </source>
</reference>
<dbReference type="SUPFAM" id="SSF56801">
    <property type="entry name" value="Acetyl-CoA synthetase-like"/>
    <property type="match status" value="1"/>
</dbReference>
<dbReference type="Pfam" id="PF00501">
    <property type="entry name" value="AMP-binding"/>
    <property type="match status" value="1"/>
</dbReference>
<dbReference type="PANTHER" id="PTHR43201:SF8">
    <property type="entry name" value="ACYL-COA SYNTHETASE FAMILY MEMBER 3"/>
    <property type="match status" value="1"/>
</dbReference>
<protein>
    <recommendedName>
        <fullName evidence="2">AMP-dependent synthetase/ligase domain-containing protein</fullName>
    </recommendedName>
</protein>
<dbReference type="Proteomes" id="UP000663193">
    <property type="component" value="Chromosome 9"/>
</dbReference>
<keyword evidence="4" id="KW-1185">Reference proteome</keyword>
<proteinExistence type="inferred from homology"/>
<dbReference type="InterPro" id="IPR000873">
    <property type="entry name" value="AMP-dep_synth/lig_dom"/>
</dbReference>
<dbReference type="EMBL" id="CP069031">
    <property type="protein sequence ID" value="QRC98736.1"/>
    <property type="molecule type" value="Genomic_DNA"/>
</dbReference>
<dbReference type="InterPro" id="IPR042099">
    <property type="entry name" value="ANL_N_sf"/>
</dbReference>
<dbReference type="OrthoDB" id="429813at2759"/>
<name>A0A7U2F598_PHANO</name>
<feature type="domain" description="AMP-dependent synthetase/ligase" evidence="2">
    <location>
        <begin position="99"/>
        <end position="265"/>
    </location>
</feature>